<dbReference type="SMART" id="SM00242">
    <property type="entry name" value="MYSc"/>
    <property type="match status" value="1"/>
</dbReference>
<dbReference type="SMART" id="SM00320">
    <property type="entry name" value="WD40"/>
    <property type="match status" value="2"/>
</dbReference>
<dbReference type="InterPro" id="IPR027728">
    <property type="entry name" value="Topless_fam"/>
</dbReference>
<dbReference type="Pfam" id="PF00400">
    <property type="entry name" value="WD40"/>
    <property type="match status" value="1"/>
</dbReference>
<dbReference type="EMBL" id="JACBKZ010000013">
    <property type="protein sequence ID" value="KAF5935179.1"/>
    <property type="molecule type" value="Genomic_DNA"/>
</dbReference>
<reference evidence="7" key="1">
    <citation type="journal article" date="2020" name="Nat. Commun.">
        <title>Genome assembly of wild tea tree DASZ reveals pedigree and selection history of tea varieties.</title>
        <authorList>
            <person name="Zhang W."/>
            <person name="Zhang Y."/>
            <person name="Qiu H."/>
            <person name="Guo Y."/>
            <person name="Wan H."/>
            <person name="Zhang X."/>
            <person name="Scossa F."/>
            <person name="Alseekh S."/>
            <person name="Zhang Q."/>
            <person name="Wang P."/>
            <person name="Xu L."/>
            <person name="Schmidt M.H."/>
            <person name="Jia X."/>
            <person name="Li D."/>
            <person name="Zhu A."/>
            <person name="Guo F."/>
            <person name="Chen W."/>
            <person name="Ni D."/>
            <person name="Usadel B."/>
            <person name="Fernie A.R."/>
            <person name="Wen W."/>
        </authorList>
    </citation>
    <scope>NUCLEOTIDE SEQUENCE [LARGE SCALE GENOMIC DNA]</scope>
    <source>
        <strain evidence="7">cv. G240</strain>
    </source>
</reference>
<evidence type="ECO:0000256" key="3">
    <source>
        <dbReference type="PROSITE-ProRule" id="PRU00221"/>
    </source>
</evidence>
<dbReference type="GO" id="GO:0006355">
    <property type="term" value="P:regulation of DNA-templated transcription"/>
    <property type="evidence" value="ECO:0007669"/>
    <property type="project" value="InterPro"/>
</dbReference>
<dbReference type="PANTHER" id="PTHR44083">
    <property type="entry name" value="TOPLESS-RELATED PROTEIN 1-RELATED"/>
    <property type="match status" value="1"/>
</dbReference>
<dbReference type="PROSITE" id="PS51456">
    <property type="entry name" value="MYOSIN_MOTOR"/>
    <property type="match status" value="1"/>
</dbReference>
<sequence length="373" mass="41827">MGEFDWEGIIAGGAANDSIRLFVENKDNSVFNIFPPSHLLIQGRYKNHLNHSHIVVYKFIQDPHFFVIGGNEENELILATALQGFVDAVSLLRNNVEKMEALGNLDLILLCLDEIVDGGYLMFMLVRESNELMQLWAAVIILCPNLTLSQTYSGIILIAVNPFERLPHMYDDHMMEPYKGAPFGRLSPHVFAIADVAFREMIYEGKSNSILVSGESGAGKTETTKMLMRYLAYLGGHKGTEGRTVEQQVLEASLANDYTASINRVIWSPDGVAYSKDIVHIYSYHGGNDVRNHLEIDAHSGSVNDLAFSYPNKLSIATCGEDRLIKVWDAVTENMQYTFEGHEEPVYSVCPHRKENIQVPYHAIYCTISDSDI</sequence>
<name>A0A7J7G3A5_CAMSI</name>
<dbReference type="PRINTS" id="PR00193">
    <property type="entry name" value="MYOSINHEAVY"/>
</dbReference>
<dbReference type="GO" id="GO:0016459">
    <property type="term" value="C:myosin complex"/>
    <property type="evidence" value="ECO:0007669"/>
    <property type="project" value="UniProtKB-KW"/>
</dbReference>
<keyword evidence="4" id="KW-0547">Nucleotide-binding</keyword>
<keyword evidence="3" id="KW-0853">WD repeat</keyword>
<protein>
    <recommendedName>
        <fullName evidence="5">Myosin motor domain-containing protein</fullName>
    </recommendedName>
</protein>
<evidence type="ECO:0000313" key="6">
    <source>
        <dbReference type="EMBL" id="KAF5935179.1"/>
    </source>
</evidence>
<dbReference type="SUPFAM" id="SSF52540">
    <property type="entry name" value="P-loop containing nucleoside triphosphate hydrolases"/>
    <property type="match status" value="1"/>
</dbReference>
<dbReference type="GO" id="GO:0005524">
    <property type="term" value="F:ATP binding"/>
    <property type="evidence" value="ECO:0007669"/>
    <property type="project" value="UniProtKB-UniRule"/>
</dbReference>
<dbReference type="InterPro" id="IPR001609">
    <property type="entry name" value="Myosin_head_motor_dom-like"/>
</dbReference>
<accession>A0A7J7G3A5</accession>
<dbReference type="SUPFAM" id="SSF50978">
    <property type="entry name" value="WD40 repeat-like"/>
    <property type="match status" value="1"/>
</dbReference>
<comment type="caution">
    <text evidence="6">The sequence shown here is derived from an EMBL/GenBank/DDBJ whole genome shotgun (WGS) entry which is preliminary data.</text>
</comment>
<dbReference type="InterPro" id="IPR036961">
    <property type="entry name" value="Kinesin_motor_dom_sf"/>
</dbReference>
<feature type="domain" description="Myosin motor" evidence="5">
    <location>
        <begin position="151"/>
        <end position="373"/>
    </location>
</feature>
<dbReference type="InterPro" id="IPR027417">
    <property type="entry name" value="P-loop_NTPase"/>
</dbReference>
<dbReference type="PANTHER" id="PTHR44083:SF35">
    <property type="entry name" value="TOPLESS-RELATED PROTEIN 4-LIKE ISOFORM X1"/>
    <property type="match status" value="1"/>
</dbReference>
<dbReference type="Pfam" id="PF01217">
    <property type="entry name" value="Clat_adaptor_s"/>
    <property type="match status" value="1"/>
</dbReference>
<comment type="caution">
    <text evidence="4">Lacks conserved residue(s) required for the propagation of feature annotation.</text>
</comment>
<dbReference type="AlphaFoldDB" id="A0A7J7G3A5"/>
<dbReference type="InterPro" id="IPR011012">
    <property type="entry name" value="Longin-like_dom_sf"/>
</dbReference>
<keyword evidence="7" id="KW-1185">Reference proteome</keyword>
<dbReference type="InterPro" id="IPR036322">
    <property type="entry name" value="WD40_repeat_dom_sf"/>
</dbReference>
<feature type="binding site" evidence="4">
    <location>
        <begin position="214"/>
        <end position="221"/>
    </location>
    <ligand>
        <name>ATP</name>
        <dbReference type="ChEBI" id="CHEBI:30616"/>
    </ligand>
</feature>
<dbReference type="InterPro" id="IPR001680">
    <property type="entry name" value="WD40_rpt"/>
</dbReference>
<evidence type="ECO:0000256" key="2">
    <source>
        <dbReference type="ARBA" id="ARBA00023175"/>
    </source>
</evidence>
<comment type="similarity">
    <text evidence="4">Belongs to the TRAFAC class myosin-kinesin ATPase superfamily. Myosin family.</text>
</comment>
<dbReference type="Pfam" id="PF00063">
    <property type="entry name" value="Myosin_head"/>
    <property type="match status" value="1"/>
</dbReference>
<evidence type="ECO:0000256" key="4">
    <source>
        <dbReference type="PROSITE-ProRule" id="PRU00782"/>
    </source>
</evidence>
<keyword evidence="4" id="KW-0009">Actin-binding</keyword>
<dbReference type="InterPro" id="IPR022775">
    <property type="entry name" value="AP_mu_sigma_su"/>
</dbReference>
<dbReference type="PROSITE" id="PS50082">
    <property type="entry name" value="WD_REPEATS_2"/>
    <property type="match status" value="1"/>
</dbReference>
<evidence type="ECO:0000259" key="5">
    <source>
        <dbReference type="PROSITE" id="PS51456"/>
    </source>
</evidence>
<keyword evidence="4" id="KW-0067">ATP-binding</keyword>
<dbReference type="GO" id="GO:0003779">
    <property type="term" value="F:actin binding"/>
    <property type="evidence" value="ECO:0007669"/>
    <property type="project" value="UniProtKB-KW"/>
</dbReference>
<reference evidence="6 7" key="2">
    <citation type="submission" date="2020-07" db="EMBL/GenBank/DDBJ databases">
        <title>Genome assembly of wild tea tree DASZ reveals pedigree and selection history of tea varieties.</title>
        <authorList>
            <person name="Zhang W."/>
        </authorList>
    </citation>
    <scope>NUCLEOTIDE SEQUENCE [LARGE SCALE GENOMIC DNA]</scope>
    <source>
        <strain evidence="7">cv. G240</strain>
        <tissue evidence="6">Leaf</tissue>
    </source>
</reference>
<proteinExistence type="inferred from homology"/>
<dbReference type="GO" id="GO:0003774">
    <property type="term" value="F:cytoskeletal motor activity"/>
    <property type="evidence" value="ECO:0007669"/>
    <property type="project" value="UniProtKB-UniRule"/>
</dbReference>
<dbReference type="PROSITE" id="PS50294">
    <property type="entry name" value="WD_REPEATS_REGION"/>
    <property type="match status" value="1"/>
</dbReference>
<feature type="repeat" description="WD" evidence="3">
    <location>
        <begin position="296"/>
        <end position="338"/>
    </location>
</feature>
<gene>
    <name evidence="6" type="ORF">HYC85_026308</name>
</gene>
<dbReference type="InterPro" id="IPR015943">
    <property type="entry name" value="WD40/YVTN_repeat-like_dom_sf"/>
</dbReference>
<dbReference type="Gene3D" id="3.30.450.60">
    <property type="match status" value="1"/>
</dbReference>
<dbReference type="Gene3D" id="3.40.850.10">
    <property type="entry name" value="Kinesin motor domain"/>
    <property type="match status" value="1"/>
</dbReference>
<evidence type="ECO:0000256" key="1">
    <source>
        <dbReference type="ARBA" id="ARBA00023123"/>
    </source>
</evidence>
<dbReference type="SUPFAM" id="SSF64356">
    <property type="entry name" value="SNARE-like"/>
    <property type="match status" value="1"/>
</dbReference>
<organism evidence="6 7">
    <name type="scientific">Camellia sinensis</name>
    <name type="common">Tea plant</name>
    <name type="synonym">Thea sinensis</name>
    <dbReference type="NCBI Taxonomy" id="4442"/>
    <lineage>
        <taxon>Eukaryota</taxon>
        <taxon>Viridiplantae</taxon>
        <taxon>Streptophyta</taxon>
        <taxon>Embryophyta</taxon>
        <taxon>Tracheophyta</taxon>
        <taxon>Spermatophyta</taxon>
        <taxon>Magnoliopsida</taxon>
        <taxon>eudicotyledons</taxon>
        <taxon>Gunneridae</taxon>
        <taxon>Pentapetalae</taxon>
        <taxon>asterids</taxon>
        <taxon>Ericales</taxon>
        <taxon>Theaceae</taxon>
        <taxon>Camellia</taxon>
    </lineage>
</organism>
<dbReference type="Proteomes" id="UP000593564">
    <property type="component" value="Unassembled WGS sequence"/>
</dbReference>
<keyword evidence="1 4" id="KW-0518">Myosin</keyword>
<dbReference type="Gene3D" id="2.130.10.10">
    <property type="entry name" value="YVTN repeat-like/Quinoprotein amine dehydrogenase"/>
    <property type="match status" value="1"/>
</dbReference>
<evidence type="ECO:0000313" key="7">
    <source>
        <dbReference type="Proteomes" id="UP000593564"/>
    </source>
</evidence>
<keyword evidence="2 4" id="KW-0505">Motor protein</keyword>